<name>A0A0C2IAG4_THEKT</name>
<evidence type="ECO:0000259" key="2">
    <source>
        <dbReference type="Pfam" id="PF00046"/>
    </source>
</evidence>
<sequence>MPVTQIWQMLYKWNGDKNLTILENVAGRSTPPQLELRLPFPDKNYPTCQYLQSGKDNSDPLRRVELALQSPREVVVNTANNITALKRKRCNFTAEQLEVLQNKFAINHYISRDNMSE</sequence>
<dbReference type="GO" id="GO:0003677">
    <property type="term" value="F:DNA binding"/>
    <property type="evidence" value="ECO:0007669"/>
    <property type="project" value="UniProtKB-KW"/>
</dbReference>
<dbReference type="SUPFAM" id="SSF46689">
    <property type="entry name" value="Homeodomain-like"/>
    <property type="match status" value="1"/>
</dbReference>
<keyword evidence="4" id="KW-1185">Reference proteome</keyword>
<accession>A0A0C2IAG4</accession>
<dbReference type="Proteomes" id="UP000031668">
    <property type="component" value="Unassembled WGS sequence"/>
</dbReference>
<keyword evidence="1" id="KW-0371">Homeobox</keyword>
<organism evidence="3 4">
    <name type="scientific">Thelohanellus kitauei</name>
    <name type="common">Myxosporean</name>
    <dbReference type="NCBI Taxonomy" id="669202"/>
    <lineage>
        <taxon>Eukaryota</taxon>
        <taxon>Metazoa</taxon>
        <taxon>Cnidaria</taxon>
        <taxon>Myxozoa</taxon>
        <taxon>Myxosporea</taxon>
        <taxon>Bivalvulida</taxon>
        <taxon>Platysporina</taxon>
        <taxon>Myxobolidae</taxon>
        <taxon>Thelohanellus</taxon>
    </lineage>
</organism>
<dbReference type="AlphaFoldDB" id="A0A0C2IAG4"/>
<comment type="caution">
    <text evidence="3">The sequence shown here is derived from an EMBL/GenBank/DDBJ whole genome shotgun (WGS) entry which is preliminary data.</text>
</comment>
<evidence type="ECO:0000256" key="1">
    <source>
        <dbReference type="RuleBase" id="RU000682"/>
    </source>
</evidence>
<protein>
    <recommendedName>
        <fullName evidence="2">Homeobox domain-containing protein</fullName>
    </recommendedName>
</protein>
<evidence type="ECO:0000313" key="4">
    <source>
        <dbReference type="Proteomes" id="UP000031668"/>
    </source>
</evidence>
<proteinExistence type="predicted"/>
<dbReference type="InterPro" id="IPR009057">
    <property type="entry name" value="Homeodomain-like_sf"/>
</dbReference>
<dbReference type="Gene3D" id="1.10.10.60">
    <property type="entry name" value="Homeodomain-like"/>
    <property type="match status" value="1"/>
</dbReference>
<dbReference type="EMBL" id="JWZT01005011">
    <property type="protein sequence ID" value="KII62318.1"/>
    <property type="molecule type" value="Genomic_DNA"/>
</dbReference>
<feature type="domain" description="Homeobox" evidence="2">
    <location>
        <begin position="86"/>
        <end position="115"/>
    </location>
</feature>
<dbReference type="InterPro" id="IPR001356">
    <property type="entry name" value="HD"/>
</dbReference>
<dbReference type="CDD" id="cd00086">
    <property type="entry name" value="homeodomain"/>
    <property type="match status" value="1"/>
</dbReference>
<dbReference type="Pfam" id="PF00046">
    <property type="entry name" value="Homeodomain"/>
    <property type="match status" value="1"/>
</dbReference>
<reference evidence="3 4" key="1">
    <citation type="journal article" date="2014" name="Genome Biol. Evol.">
        <title>The genome of the myxosporean Thelohanellus kitauei shows adaptations to nutrient acquisition within its fish host.</title>
        <authorList>
            <person name="Yang Y."/>
            <person name="Xiong J."/>
            <person name="Zhou Z."/>
            <person name="Huo F."/>
            <person name="Miao W."/>
            <person name="Ran C."/>
            <person name="Liu Y."/>
            <person name="Zhang J."/>
            <person name="Feng J."/>
            <person name="Wang M."/>
            <person name="Wang M."/>
            <person name="Wang L."/>
            <person name="Yao B."/>
        </authorList>
    </citation>
    <scope>NUCLEOTIDE SEQUENCE [LARGE SCALE GENOMIC DNA]</scope>
    <source>
        <strain evidence="3">Wuqing</strain>
    </source>
</reference>
<evidence type="ECO:0000313" key="3">
    <source>
        <dbReference type="EMBL" id="KII62318.1"/>
    </source>
</evidence>
<keyword evidence="1" id="KW-0539">Nucleus</keyword>
<gene>
    <name evidence="3" type="ORF">RF11_05417</name>
</gene>
<keyword evidence="1" id="KW-0238">DNA-binding</keyword>
<comment type="subcellular location">
    <subcellularLocation>
        <location evidence="1">Nucleus</location>
    </subcellularLocation>
</comment>
<dbReference type="GO" id="GO:0005634">
    <property type="term" value="C:nucleus"/>
    <property type="evidence" value="ECO:0007669"/>
    <property type="project" value="UniProtKB-SubCell"/>
</dbReference>